<comment type="similarity">
    <text evidence="1">Belongs to the UPF0065 (bug) family.</text>
</comment>
<evidence type="ECO:0000313" key="4">
    <source>
        <dbReference type="Proteomes" id="UP000264036"/>
    </source>
</evidence>
<dbReference type="Pfam" id="PF03401">
    <property type="entry name" value="TctC"/>
    <property type="match status" value="1"/>
</dbReference>
<evidence type="ECO:0008006" key="5">
    <source>
        <dbReference type="Google" id="ProtNLM"/>
    </source>
</evidence>
<dbReference type="PANTHER" id="PTHR42928">
    <property type="entry name" value="TRICARBOXYLATE-BINDING PROTEIN"/>
    <property type="match status" value="1"/>
</dbReference>
<feature type="chain" id="PRO_5016701604" description="Tripartite tricarboxylate transporter substrate binding protein" evidence="2">
    <location>
        <begin position="32"/>
        <end position="331"/>
    </location>
</feature>
<protein>
    <recommendedName>
        <fullName evidence="5">Tripartite tricarboxylate transporter substrate binding protein</fullName>
    </recommendedName>
</protein>
<gene>
    <name evidence="3" type="ORF">DD666_00965</name>
</gene>
<dbReference type="CDD" id="cd13578">
    <property type="entry name" value="PBP2_Bug27"/>
    <property type="match status" value="1"/>
</dbReference>
<comment type="caution">
    <text evidence="3">The sequence shown here is derived from an EMBL/GenBank/DDBJ whole genome shotgun (WGS) entry which is preliminary data.</text>
</comment>
<evidence type="ECO:0000313" key="3">
    <source>
        <dbReference type="EMBL" id="HBP27970.1"/>
    </source>
</evidence>
<reference evidence="3 4" key="1">
    <citation type="journal article" date="2018" name="Nat. Biotechnol.">
        <title>A standardized bacterial taxonomy based on genome phylogeny substantially revises the tree of life.</title>
        <authorList>
            <person name="Parks D.H."/>
            <person name="Chuvochina M."/>
            <person name="Waite D.W."/>
            <person name="Rinke C."/>
            <person name="Skarshewski A."/>
            <person name="Chaumeil P.A."/>
            <person name="Hugenholtz P."/>
        </authorList>
    </citation>
    <scope>NUCLEOTIDE SEQUENCE [LARGE SCALE GENOMIC DNA]</scope>
    <source>
        <strain evidence="3">UBA10707</strain>
    </source>
</reference>
<dbReference type="EMBL" id="DOEK01000004">
    <property type="protein sequence ID" value="HBP27970.1"/>
    <property type="molecule type" value="Genomic_DNA"/>
</dbReference>
<dbReference type="Proteomes" id="UP000264036">
    <property type="component" value="Unassembled WGS sequence"/>
</dbReference>
<evidence type="ECO:0000256" key="1">
    <source>
        <dbReference type="ARBA" id="ARBA00006987"/>
    </source>
</evidence>
<sequence>MSSAISHLKVVKRVFWSCCLISGVASHAAFAQNYPNKPVEIIVPYSAGGSTDSTARLVAKGLSEQLHQPFLVVNRPGAGGQIAHSHVAQAAPDGYTLLFSAAGPLTVTPHSYSKLSYDPIKSFKTIKLVSAAPLLLIVNKKPKGNDLASLIKLAKSKPKELTYGSFGVGSAAHLAGELFKSLAQVDIVHVPYKGSAPALTDLMGGQIDMMFDVLVTALPPVKSGKAFPIAVTSSKRSSLVPDVPTIAEAGIEGFDAQTWFGLLGPEKIDANVVQKLSDALDIVLADPKFNKTILAQGMEVKGGTPQQFTAFFQSEYEKWGKVAKQSGIKME</sequence>
<evidence type="ECO:0000256" key="2">
    <source>
        <dbReference type="SAM" id="SignalP"/>
    </source>
</evidence>
<dbReference type="AlphaFoldDB" id="A0A356LAD1"/>
<dbReference type="InterPro" id="IPR042100">
    <property type="entry name" value="Bug_dom1"/>
</dbReference>
<dbReference type="InterPro" id="IPR005064">
    <property type="entry name" value="BUG"/>
</dbReference>
<dbReference type="PANTHER" id="PTHR42928:SF5">
    <property type="entry name" value="BLR1237 PROTEIN"/>
    <property type="match status" value="1"/>
</dbReference>
<dbReference type="PIRSF" id="PIRSF017082">
    <property type="entry name" value="YflP"/>
    <property type="match status" value="1"/>
</dbReference>
<accession>A0A356LAD1</accession>
<dbReference type="Gene3D" id="3.40.190.150">
    <property type="entry name" value="Bordetella uptake gene, domain 1"/>
    <property type="match status" value="1"/>
</dbReference>
<organism evidence="3 4">
    <name type="scientific">Advenella kashmirensis</name>
    <dbReference type="NCBI Taxonomy" id="310575"/>
    <lineage>
        <taxon>Bacteria</taxon>
        <taxon>Pseudomonadati</taxon>
        <taxon>Pseudomonadota</taxon>
        <taxon>Betaproteobacteria</taxon>
        <taxon>Burkholderiales</taxon>
        <taxon>Alcaligenaceae</taxon>
    </lineage>
</organism>
<dbReference type="Gene3D" id="3.40.190.10">
    <property type="entry name" value="Periplasmic binding protein-like II"/>
    <property type="match status" value="1"/>
</dbReference>
<feature type="signal peptide" evidence="2">
    <location>
        <begin position="1"/>
        <end position="31"/>
    </location>
</feature>
<dbReference type="SUPFAM" id="SSF53850">
    <property type="entry name" value="Periplasmic binding protein-like II"/>
    <property type="match status" value="1"/>
</dbReference>
<proteinExistence type="inferred from homology"/>
<name>A0A356LAD1_9BURK</name>
<keyword evidence="2" id="KW-0732">Signal</keyword>